<gene>
    <name evidence="3" type="ORF">ACFFH7_32165</name>
</gene>
<evidence type="ECO:0000256" key="1">
    <source>
        <dbReference type="SAM" id="MobiDB-lite"/>
    </source>
</evidence>
<dbReference type="EMBL" id="JBHLUD010000011">
    <property type="protein sequence ID" value="MFC0546210.1"/>
    <property type="molecule type" value="Genomic_DNA"/>
</dbReference>
<keyword evidence="2" id="KW-0472">Membrane</keyword>
<proteinExistence type="predicted"/>
<evidence type="ECO:0000256" key="2">
    <source>
        <dbReference type="SAM" id="Phobius"/>
    </source>
</evidence>
<sequence length="358" mass="37891">METANSEPETEPTADVPKAPDGHLPRNLSIIRLAMAAVVVVSAVTWAIIRFVVAGGAIEEAGHAQVAAQNAALSASRDASATDDRLRAARASLSAATDPVFLSPASEIDALKDAVTFAQGEYQSSAAKMSKAEQALADASARLDGANAFASRVTNSAYIGLGVLLALCLLYLPVKRHLRLEAERRAEIAAALKAIEDEQEKVPSTEFENLWVSNKQQLRHYHRLVLKYAESTRQLTRLTLVGAAVLMLGVGAFSLFVDSTSSAISSAVLTAVSAGVTGYVARAVLRNSESSSKELGAFFAHPLEVERALAAERIVLTMPEEEQSAAKLIIVKFLAAKRAAVSAQPSDAKIDDSTAKPE</sequence>
<dbReference type="RefSeq" id="WP_273943236.1">
    <property type="nucleotide sequence ID" value="NZ_CP097263.1"/>
</dbReference>
<name>A0ABV6N277_9PSEU</name>
<keyword evidence="4" id="KW-1185">Reference proteome</keyword>
<protein>
    <submittedName>
        <fullName evidence="3">Uncharacterized protein</fullName>
    </submittedName>
</protein>
<feature type="transmembrane region" description="Helical" evidence="2">
    <location>
        <begin position="263"/>
        <end position="285"/>
    </location>
</feature>
<feature type="transmembrane region" description="Helical" evidence="2">
    <location>
        <begin position="157"/>
        <end position="174"/>
    </location>
</feature>
<dbReference type="Proteomes" id="UP001589810">
    <property type="component" value="Unassembled WGS sequence"/>
</dbReference>
<feature type="transmembrane region" description="Helical" evidence="2">
    <location>
        <begin position="238"/>
        <end position="257"/>
    </location>
</feature>
<comment type="caution">
    <text evidence="3">The sequence shown here is derived from an EMBL/GenBank/DDBJ whole genome shotgun (WGS) entry which is preliminary data.</text>
</comment>
<accession>A0ABV6N277</accession>
<feature type="transmembrane region" description="Helical" evidence="2">
    <location>
        <begin position="33"/>
        <end position="53"/>
    </location>
</feature>
<keyword evidence="2" id="KW-0812">Transmembrane</keyword>
<reference evidence="3 4" key="1">
    <citation type="submission" date="2024-09" db="EMBL/GenBank/DDBJ databases">
        <authorList>
            <person name="Sun Q."/>
            <person name="Mori K."/>
        </authorList>
    </citation>
    <scope>NUCLEOTIDE SEQUENCE [LARGE SCALE GENOMIC DNA]</scope>
    <source>
        <strain evidence="3 4">TBRC 1432</strain>
    </source>
</reference>
<feature type="region of interest" description="Disordered" evidence="1">
    <location>
        <begin position="1"/>
        <end position="21"/>
    </location>
</feature>
<keyword evidence="2" id="KW-1133">Transmembrane helix</keyword>
<evidence type="ECO:0000313" key="4">
    <source>
        <dbReference type="Proteomes" id="UP001589810"/>
    </source>
</evidence>
<organism evidence="3 4">
    <name type="scientific">Kutzneria chonburiensis</name>
    <dbReference type="NCBI Taxonomy" id="1483604"/>
    <lineage>
        <taxon>Bacteria</taxon>
        <taxon>Bacillati</taxon>
        <taxon>Actinomycetota</taxon>
        <taxon>Actinomycetes</taxon>
        <taxon>Pseudonocardiales</taxon>
        <taxon>Pseudonocardiaceae</taxon>
        <taxon>Kutzneria</taxon>
    </lineage>
</organism>
<evidence type="ECO:0000313" key="3">
    <source>
        <dbReference type="EMBL" id="MFC0546210.1"/>
    </source>
</evidence>